<dbReference type="Proteomes" id="UP000500767">
    <property type="component" value="Chromosome"/>
</dbReference>
<dbReference type="SUPFAM" id="SSF103473">
    <property type="entry name" value="MFS general substrate transporter"/>
    <property type="match status" value="1"/>
</dbReference>
<feature type="transmembrane region" description="Helical" evidence="8">
    <location>
        <begin position="325"/>
        <end position="354"/>
    </location>
</feature>
<feature type="transmembrane region" description="Helical" evidence="8">
    <location>
        <begin position="20"/>
        <end position="44"/>
    </location>
</feature>
<dbReference type="Pfam" id="PF07690">
    <property type="entry name" value="MFS_1"/>
    <property type="match status" value="1"/>
</dbReference>
<comment type="subcellular location">
    <subcellularLocation>
        <location evidence="1">Cell membrane</location>
        <topology evidence="1">Multi-pass membrane protein</topology>
    </subcellularLocation>
</comment>
<dbReference type="Gene3D" id="1.20.1250.20">
    <property type="entry name" value="MFS general substrate transporter like domains"/>
    <property type="match status" value="2"/>
</dbReference>
<dbReference type="GO" id="GO:0015293">
    <property type="term" value="F:symporter activity"/>
    <property type="evidence" value="ECO:0007669"/>
    <property type="project" value="UniProtKB-KW"/>
</dbReference>
<dbReference type="PROSITE" id="PS50850">
    <property type="entry name" value="MFS"/>
    <property type="match status" value="1"/>
</dbReference>
<dbReference type="InterPro" id="IPR011701">
    <property type="entry name" value="MFS"/>
</dbReference>
<evidence type="ECO:0000256" key="2">
    <source>
        <dbReference type="ARBA" id="ARBA00022448"/>
    </source>
</evidence>
<feature type="transmembrane region" description="Helical" evidence="8">
    <location>
        <begin position="186"/>
        <end position="205"/>
    </location>
</feature>
<feature type="transmembrane region" description="Helical" evidence="8">
    <location>
        <begin position="110"/>
        <end position="131"/>
    </location>
</feature>
<feature type="transmembrane region" description="Helical" evidence="8">
    <location>
        <begin position="152"/>
        <end position="174"/>
    </location>
</feature>
<feature type="transmembrane region" description="Helical" evidence="8">
    <location>
        <begin position="396"/>
        <end position="413"/>
    </location>
</feature>
<keyword evidence="3" id="KW-1003">Cell membrane</keyword>
<keyword evidence="7 8" id="KW-0472">Membrane</keyword>
<evidence type="ECO:0000256" key="6">
    <source>
        <dbReference type="ARBA" id="ARBA00022989"/>
    </source>
</evidence>
<feature type="domain" description="Major facilitator superfamily (MFS) profile" evidence="9">
    <location>
        <begin position="14"/>
        <end position="418"/>
    </location>
</feature>
<dbReference type="InterPro" id="IPR036259">
    <property type="entry name" value="MFS_trans_sf"/>
</dbReference>
<dbReference type="KEGG" id="lck:HN018_14385"/>
<evidence type="ECO:0000256" key="3">
    <source>
        <dbReference type="ARBA" id="ARBA00022475"/>
    </source>
</evidence>
<evidence type="ECO:0000256" key="8">
    <source>
        <dbReference type="SAM" id="Phobius"/>
    </source>
</evidence>
<dbReference type="InterPro" id="IPR051084">
    <property type="entry name" value="H+-coupled_symporters"/>
</dbReference>
<dbReference type="PANTHER" id="PTHR43528:SF3">
    <property type="entry name" value="CITRATE-PROTON SYMPORTER"/>
    <property type="match status" value="1"/>
</dbReference>
<evidence type="ECO:0000259" key="9">
    <source>
        <dbReference type="PROSITE" id="PS50850"/>
    </source>
</evidence>
<keyword evidence="5" id="KW-0769">Symport</keyword>
<feature type="transmembrane region" description="Helical" evidence="8">
    <location>
        <begin position="366"/>
        <end position="390"/>
    </location>
</feature>
<evidence type="ECO:0000313" key="10">
    <source>
        <dbReference type="EMBL" id="QKE91074.1"/>
    </source>
</evidence>
<gene>
    <name evidence="10" type="ORF">HN018_14385</name>
</gene>
<dbReference type="AlphaFoldDB" id="A0A6M8HRI8"/>
<keyword evidence="2" id="KW-0813">Transport</keyword>
<evidence type="ECO:0000256" key="1">
    <source>
        <dbReference type="ARBA" id="ARBA00004651"/>
    </source>
</evidence>
<dbReference type="PANTHER" id="PTHR43528">
    <property type="entry name" value="ALPHA-KETOGLUTARATE PERMEASE"/>
    <property type="match status" value="1"/>
</dbReference>
<reference evidence="10 11" key="1">
    <citation type="journal article" date="2014" name="World J. Microbiol. Biotechnol.">
        <title>Biodiversity and physiological characteristics of Antarctic and Arctic lichens-associated bacteria.</title>
        <authorList>
            <person name="Lee Y.M."/>
            <person name="Kim E.H."/>
            <person name="Lee H.K."/>
            <person name="Hong S.G."/>
        </authorList>
    </citation>
    <scope>NUCLEOTIDE SEQUENCE [LARGE SCALE GENOMIC DNA]</scope>
    <source>
        <strain evidence="10 11">PAMC 26569</strain>
    </source>
</reference>
<feature type="transmembrane region" description="Helical" evidence="8">
    <location>
        <begin position="50"/>
        <end position="73"/>
    </location>
</feature>
<dbReference type="InterPro" id="IPR020846">
    <property type="entry name" value="MFS_dom"/>
</dbReference>
<organism evidence="10 11">
    <name type="scientific">Lichenicola cladoniae</name>
    <dbReference type="NCBI Taxonomy" id="1484109"/>
    <lineage>
        <taxon>Bacteria</taxon>
        <taxon>Pseudomonadati</taxon>
        <taxon>Pseudomonadota</taxon>
        <taxon>Alphaproteobacteria</taxon>
        <taxon>Acetobacterales</taxon>
        <taxon>Acetobacteraceae</taxon>
        <taxon>Lichenicola</taxon>
    </lineage>
</organism>
<dbReference type="GO" id="GO:0005886">
    <property type="term" value="C:plasma membrane"/>
    <property type="evidence" value="ECO:0007669"/>
    <property type="project" value="UniProtKB-SubCell"/>
</dbReference>
<keyword evidence="4 8" id="KW-0812">Transmembrane</keyword>
<proteinExistence type="predicted"/>
<dbReference type="RefSeq" id="WP_171833403.1">
    <property type="nucleotide sequence ID" value="NZ_CP053708.1"/>
</dbReference>
<keyword evidence="11" id="KW-1185">Reference proteome</keyword>
<sequence>MKSPPYADVVRRPAIAAAVFGNALEVFDFIAYGTFAVMIGRVFFPAHDPFISLLLSVSTFGIGFVTRPLGAFLVGHLADRRGRSAGMMVSLGLMGLGSLMIAVLPGYRSIGLAAPVLLVLARLIQGLAWGAEAGPATTYLLENAPPGRAGYFASWQSASQMLAVLAAGLLGYGADKLLGTPAMEDWGWRIPFALGVLVVPVGMLLRRGLYEVPVAATKAGSGRIALLLSGGVLPLLCGLMLVIAGTVSQYFLNYITTYALTVLHLPTGLSLLGTVVAGVFGTVAALGAGALSDRIGRLPLIVWPRLALALGIVPMLWLLQAHPGAWAFAVVTAIIAILQVGSFAAAIVVLCELFPPAVRATGFGTLYALGISVFGGTAQIIFATLIHWTGDPVSPAWYLAVLNLAAVLAAFGLRTRSPRVRAF</sequence>
<evidence type="ECO:0000313" key="11">
    <source>
        <dbReference type="Proteomes" id="UP000500767"/>
    </source>
</evidence>
<feature type="transmembrane region" description="Helical" evidence="8">
    <location>
        <begin position="85"/>
        <end position="104"/>
    </location>
</feature>
<evidence type="ECO:0000256" key="7">
    <source>
        <dbReference type="ARBA" id="ARBA00023136"/>
    </source>
</evidence>
<protein>
    <submittedName>
        <fullName evidence="10">MFS transporter</fullName>
    </submittedName>
</protein>
<evidence type="ECO:0000256" key="4">
    <source>
        <dbReference type="ARBA" id="ARBA00022692"/>
    </source>
</evidence>
<feature type="transmembrane region" description="Helical" evidence="8">
    <location>
        <begin position="298"/>
        <end position="319"/>
    </location>
</feature>
<evidence type="ECO:0000256" key="5">
    <source>
        <dbReference type="ARBA" id="ARBA00022847"/>
    </source>
</evidence>
<name>A0A6M8HRI8_9PROT</name>
<accession>A0A6M8HRI8</accession>
<feature type="transmembrane region" description="Helical" evidence="8">
    <location>
        <begin position="271"/>
        <end position="291"/>
    </location>
</feature>
<feature type="transmembrane region" description="Helical" evidence="8">
    <location>
        <begin position="226"/>
        <end position="251"/>
    </location>
</feature>
<keyword evidence="6 8" id="KW-1133">Transmembrane helix</keyword>
<dbReference type="EMBL" id="CP053708">
    <property type="protein sequence ID" value="QKE91074.1"/>
    <property type="molecule type" value="Genomic_DNA"/>
</dbReference>